<dbReference type="OrthoDB" id="1921232at2759"/>
<keyword evidence="2" id="KW-0472">Membrane</keyword>
<reference evidence="4" key="1">
    <citation type="submission" date="2022-04" db="EMBL/GenBank/DDBJ databases">
        <title>Carnegiea gigantea Genome sequencing and assembly v2.</title>
        <authorList>
            <person name="Copetti D."/>
            <person name="Sanderson M.J."/>
            <person name="Burquez A."/>
            <person name="Wojciechowski M.F."/>
        </authorList>
    </citation>
    <scope>NUCLEOTIDE SEQUENCE</scope>
    <source>
        <strain evidence="4">SGP5-SGP5p</strain>
        <tissue evidence="4">Aerial part</tissue>
    </source>
</reference>
<keyword evidence="5" id="KW-1185">Reference proteome</keyword>
<keyword evidence="1" id="KW-0040">ANK repeat</keyword>
<sequence>MEGITSEEFLHCGVTLYQAALNGDWEAVKRIWTECPSWICTRITKGGETVLHIAAAAKHPHLVAELVSIMDIDSLALVNKVGNTALCFAAVSGVVEIAATMVEKHRGLPNIRGSQGMTPLHMAGLLGHRQMVWYLLSVTDVQQLTDQDRIALLTSCIDTDLFEEALYILHNNRNLALLRDAKKETALHALARKPLQFGSNTTQDRSIEPKAALELAQSLWNEVIKQKEEDISKLIAYPWRLLFVAAQLGKVEFLSVLIRSYPDLIWKVDENRFTIFHIAVIHRHEGIFKLIYEIGAIKDLIATYKDNKRNNMLHLASKLAPPHRLNCVSGAALQMQRELLWFEAVKEIVRPEYAEAENDDHKTPQALFSEEHEVLRSKGEEWMKKTAESCALVATLIATVAFSATFQLPGGVNTEGSPVLVKKACFVVFAMSDAVSLFTSTASILMFLSILTSRYAERDFLKSLPLKLMKGLILLLISIATMIVAFTATFFIIFLEGVRWAPIPIALISCLPVTLFAFQQFPLLVDIYDSVYESDSLFKSSKPKLFQLSSSQPNFPFRRAQVYDAASQESNHHTSSHRSRHSVSFHPEISIAFRNASLNCATASGPTPSIKCRSLHRPTASQIVDPTASEQTTPTLRDIEASSVLPKSNKQASAAMSLGVMVSILS</sequence>
<dbReference type="PROSITE" id="PS50297">
    <property type="entry name" value="ANK_REP_REGION"/>
    <property type="match status" value="1"/>
</dbReference>
<keyword evidence="2" id="KW-0812">Transmembrane</keyword>
<dbReference type="PROSITE" id="PS50088">
    <property type="entry name" value="ANK_REPEAT"/>
    <property type="match status" value="1"/>
</dbReference>
<feature type="transmembrane region" description="Helical" evidence="2">
    <location>
        <begin position="426"/>
        <end position="451"/>
    </location>
</feature>
<dbReference type="Pfam" id="PF00023">
    <property type="entry name" value="Ank"/>
    <property type="match status" value="1"/>
</dbReference>
<feature type="domain" description="PGG" evidence="3">
    <location>
        <begin position="380"/>
        <end position="492"/>
    </location>
</feature>
<feature type="transmembrane region" description="Helical" evidence="2">
    <location>
        <begin position="500"/>
        <end position="518"/>
    </location>
</feature>
<feature type="repeat" description="ANK" evidence="1">
    <location>
        <begin position="115"/>
        <end position="137"/>
    </location>
</feature>
<gene>
    <name evidence="4" type="ORF">Cgig2_024268</name>
</gene>
<evidence type="ECO:0000256" key="2">
    <source>
        <dbReference type="SAM" id="Phobius"/>
    </source>
</evidence>
<dbReference type="GO" id="GO:0016020">
    <property type="term" value="C:membrane"/>
    <property type="evidence" value="ECO:0007669"/>
    <property type="project" value="TreeGrafter"/>
</dbReference>
<evidence type="ECO:0000313" key="4">
    <source>
        <dbReference type="EMBL" id="KAJ8431957.1"/>
    </source>
</evidence>
<dbReference type="Pfam" id="PF12796">
    <property type="entry name" value="Ank_2"/>
    <property type="match status" value="1"/>
</dbReference>
<evidence type="ECO:0000256" key="1">
    <source>
        <dbReference type="PROSITE-ProRule" id="PRU00023"/>
    </source>
</evidence>
<dbReference type="InterPro" id="IPR002110">
    <property type="entry name" value="Ankyrin_rpt"/>
</dbReference>
<dbReference type="SMART" id="SM00248">
    <property type="entry name" value="ANK"/>
    <property type="match status" value="4"/>
</dbReference>
<dbReference type="PANTHER" id="PTHR24177:SF292">
    <property type="entry name" value="ANKYRIN REPEAT FAMILY PROTEIN-RELATED"/>
    <property type="match status" value="1"/>
</dbReference>
<protein>
    <recommendedName>
        <fullName evidence="3">PGG domain-containing protein</fullName>
    </recommendedName>
</protein>
<accession>A0A9Q1JW62</accession>
<proteinExistence type="predicted"/>
<comment type="caution">
    <text evidence="4">The sequence shown here is derived from an EMBL/GenBank/DDBJ whole genome shotgun (WGS) entry which is preliminary data.</text>
</comment>
<dbReference type="EMBL" id="JAKOGI010000650">
    <property type="protein sequence ID" value="KAJ8431957.1"/>
    <property type="molecule type" value="Genomic_DNA"/>
</dbReference>
<dbReference type="Proteomes" id="UP001153076">
    <property type="component" value="Unassembled WGS sequence"/>
</dbReference>
<dbReference type="InterPro" id="IPR026961">
    <property type="entry name" value="PGG_dom"/>
</dbReference>
<evidence type="ECO:0000313" key="5">
    <source>
        <dbReference type="Proteomes" id="UP001153076"/>
    </source>
</evidence>
<name>A0A9Q1JW62_9CARY</name>
<organism evidence="4 5">
    <name type="scientific">Carnegiea gigantea</name>
    <dbReference type="NCBI Taxonomy" id="171969"/>
    <lineage>
        <taxon>Eukaryota</taxon>
        <taxon>Viridiplantae</taxon>
        <taxon>Streptophyta</taxon>
        <taxon>Embryophyta</taxon>
        <taxon>Tracheophyta</taxon>
        <taxon>Spermatophyta</taxon>
        <taxon>Magnoliopsida</taxon>
        <taxon>eudicotyledons</taxon>
        <taxon>Gunneridae</taxon>
        <taxon>Pentapetalae</taxon>
        <taxon>Caryophyllales</taxon>
        <taxon>Cactineae</taxon>
        <taxon>Cactaceae</taxon>
        <taxon>Cactoideae</taxon>
        <taxon>Echinocereeae</taxon>
        <taxon>Carnegiea</taxon>
    </lineage>
</organism>
<dbReference type="SUPFAM" id="SSF48403">
    <property type="entry name" value="Ankyrin repeat"/>
    <property type="match status" value="1"/>
</dbReference>
<feature type="transmembrane region" description="Helical" evidence="2">
    <location>
        <begin position="472"/>
        <end position="494"/>
    </location>
</feature>
<dbReference type="Pfam" id="PF13962">
    <property type="entry name" value="PGG"/>
    <property type="match status" value="1"/>
</dbReference>
<keyword evidence="2" id="KW-1133">Transmembrane helix</keyword>
<dbReference type="Gene3D" id="1.25.40.20">
    <property type="entry name" value="Ankyrin repeat-containing domain"/>
    <property type="match status" value="1"/>
</dbReference>
<dbReference type="AlphaFoldDB" id="A0A9Q1JW62"/>
<dbReference type="InterPro" id="IPR036770">
    <property type="entry name" value="Ankyrin_rpt-contain_sf"/>
</dbReference>
<dbReference type="PANTHER" id="PTHR24177">
    <property type="entry name" value="CASKIN"/>
    <property type="match status" value="1"/>
</dbReference>
<evidence type="ECO:0000259" key="3">
    <source>
        <dbReference type="Pfam" id="PF13962"/>
    </source>
</evidence>